<organism evidence="1 2">
    <name type="scientific">Pochonia chlamydosporia 170</name>
    <dbReference type="NCBI Taxonomy" id="1380566"/>
    <lineage>
        <taxon>Eukaryota</taxon>
        <taxon>Fungi</taxon>
        <taxon>Dikarya</taxon>
        <taxon>Ascomycota</taxon>
        <taxon>Pezizomycotina</taxon>
        <taxon>Sordariomycetes</taxon>
        <taxon>Hypocreomycetidae</taxon>
        <taxon>Hypocreales</taxon>
        <taxon>Clavicipitaceae</taxon>
        <taxon>Pochonia</taxon>
    </lineage>
</organism>
<protein>
    <submittedName>
        <fullName evidence="1">Uncharacterized protein</fullName>
    </submittedName>
</protein>
<keyword evidence="2" id="KW-1185">Reference proteome</keyword>
<dbReference type="KEGG" id="pchm:VFPPC_18224"/>
<gene>
    <name evidence="1" type="ORF">VFPPC_18224</name>
</gene>
<evidence type="ECO:0000313" key="1">
    <source>
        <dbReference type="EMBL" id="OWT42612.1"/>
    </source>
</evidence>
<dbReference type="AlphaFoldDB" id="A0A219APY3"/>
<evidence type="ECO:0000313" key="2">
    <source>
        <dbReference type="Proteomes" id="UP000078397"/>
    </source>
</evidence>
<comment type="caution">
    <text evidence="1">The sequence shown here is derived from an EMBL/GenBank/DDBJ whole genome shotgun (WGS) entry which is preliminary data.</text>
</comment>
<dbReference type="EMBL" id="LSBJ02000009">
    <property type="protein sequence ID" value="OWT42612.1"/>
    <property type="molecule type" value="Genomic_DNA"/>
</dbReference>
<reference evidence="1 2" key="1">
    <citation type="journal article" date="2016" name="PLoS Pathog.">
        <title>Biosynthesis of antibiotic leucinostatins in bio-control fungus Purpureocillium lilacinum and their inhibition on phytophthora revealed by genome mining.</title>
        <authorList>
            <person name="Wang G."/>
            <person name="Liu Z."/>
            <person name="Lin R."/>
            <person name="Li E."/>
            <person name="Mao Z."/>
            <person name="Ling J."/>
            <person name="Yang Y."/>
            <person name="Yin W.B."/>
            <person name="Xie B."/>
        </authorList>
    </citation>
    <scope>NUCLEOTIDE SEQUENCE [LARGE SCALE GENOMIC DNA]</scope>
    <source>
        <strain evidence="1">170</strain>
    </source>
</reference>
<name>A0A219APY3_METCM</name>
<dbReference type="Proteomes" id="UP000078397">
    <property type="component" value="Unassembled WGS sequence"/>
</dbReference>
<sequence length="144" mass="15972">MVKLDEADLRPRLHAKIDKVCVVAELTGTYHAKPCHPYIMRRTGVMMYSANEVIAEKSSFKYKRIRHGRSRECHVMAPKVSFLCQLAFGSVEKGLEEVLSLRNTAVRGANCFGFALRQPRIGFSSGGEDGRAIGMCSNVKALVP</sequence>
<proteinExistence type="predicted"/>
<dbReference type="GeneID" id="33937066"/>
<accession>A0A219APY3</accession>
<dbReference type="RefSeq" id="XP_022285103.1">
    <property type="nucleotide sequence ID" value="XM_022429870.1"/>
</dbReference>